<dbReference type="InterPro" id="IPR038062">
    <property type="entry name" value="ScdA-like_N_sf"/>
</dbReference>
<evidence type="ECO:0000313" key="2">
    <source>
        <dbReference type="Proteomes" id="UP000004221"/>
    </source>
</evidence>
<proteinExistence type="predicted"/>
<comment type="caution">
    <text evidence="1">The sequence shown here is derived from an EMBL/GenBank/DDBJ whole genome shotgun (WGS) entry which is preliminary data.</text>
</comment>
<keyword evidence="2" id="KW-1185">Reference proteome</keyword>
<dbReference type="RefSeq" id="WP_008475617.1">
    <property type="nucleotide sequence ID" value="NZ_CAGS01000085.1"/>
</dbReference>
<evidence type="ECO:0000313" key="1">
    <source>
        <dbReference type="EMBL" id="CCF82989.1"/>
    </source>
</evidence>
<dbReference type="Gene3D" id="1.10.3910.10">
    <property type="entry name" value="SP0561-like"/>
    <property type="match status" value="1"/>
</dbReference>
<dbReference type="EMBL" id="CAGS01000085">
    <property type="protein sequence ID" value="CCF82989.1"/>
    <property type="molecule type" value="Genomic_DNA"/>
</dbReference>
<protein>
    <submittedName>
        <fullName evidence="1">Uncharacterized protein</fullName>
    </submittedName>
</protein>
<dbReference type="NCBIfam" id="TIGR03980">
    <property type="entry name" value="prismane_assoc"/>
    <property type="match status" value="1"/>
</dbReference>
<sequence>MRNHLSAGREIPIRADTNVEEVIDCCARVANVFIQRRMHCVGCSMARFETVADVCAIYRQPLDAVLEDLREALAGCDH</sequence>
<dbReference type="OrthoDB" id="5397989at2"/>
<reference evidence="1 2" key="1">
    <citation type="journal article" date="2012" name="ISME J.">
        <title>Nitrification expanded: discovery, physiology and genomics of a nitrite-oxidizing bacterium from the phylum Chloroflexi.</title>
        <authorList>
            <person name="Sorokin D.Y."/>
            <person name="Lucker S."/>
            <person name="Vejmelkova D."/>
            <person name="Kostrikina N.A."/>
            <person name="Kleerebezem R."/>
            <person name="Rijpstra W.I."/>
            <person name="Damste J.S."/>
            <person name="Le Paslier D."/>
            <person name="Muyzer G."/>
            <person name="Wagner M."/>
            <person name="van Loosdrecht M.C."/>
            <person name="Daims H."/>
        </authorList>
    </citation>
    <scope>NUCLEOTIDE SEQUENCE [LARGE SCALE GENOMIC DNA]</scope>
    <source>
        <strain evidence="2">none</strain>
    </source>
</reference>
<organism evidence="1 2">
    <name type="scientific">Nitrolancea hollandica Lb</name>
    <dbReference type="NCBI Taxonomy" id="1129897"/>
    <lineage>
        <taxon>Bacteria</taxon>
        <taxon>Pseudomonadati</taxon>
        <taxon>Thermomicrobiota</taxon>
        <taxon>Thermomicrobia</taxon>
        <taxon>Sphaerobacterales</taxon>
        <taxon>Sphaerobacterineae</taxon>
        <taxon>Sphaerobacteraceae</taxon>
        <taxon>Nitrolancea</taxon>
    </lineage>
</organism>
<dbReference type="InterPro" id="IPR023883">
    <property type="entry name" value="CHP03980_redox-disulphide"/>
</dbReference>
<gene>
    <name evidence="1" type="ORF">NITHO_1750004</name>
</gene>
<dbReference type="AlphaFoldDB" id="I4EE77"/>
<dbReference type="Proteomes" id="UP000004221">
    <property type="component" value="Unassembled WGS sequence"/>
</dbReference>
<name>I4EE77_9BACT</name>
<accession>I4EE77</accession>
<dbReference type="SUPFAM" id="SSF140683">
    <property type="entry name" value="SP0561-like"/>
    <property type="match status" value="1"/>
</dbReference>